<evidence type="ECO:0000313" key="3">
    <source>
        <dbReference type="EMBL" id="GAX11913.1"/>
    </source>
</evidence>
<feature type="compositionally biased region" description="Basic and acidic residues" evidence="1">
    <location>
        <begin position="9"/>
        <end position="50"/>
    </location>
</feature>
<reference evidence="3 4" key="1">
    <citation type="journal article" date="2015" name="Plant Cell">
        <title>Oil accumulation by the oleaginous diatom Fistulifera solaris as revealed by the genome and transcriptome.</title>
        <authorList>
            <person name="Tanaka T."/>
            <person name="Maeda Y."/>
            <person name="Veluchamy A."/>
            <person name="Tanaka M."/>
            <person name="Abida H."/>
            <person name="Marechal E."/>
            <person name="Bowler C."/>
            <person name="Muto M."/>
            <person name="Sunaga Y."/>
            <person name="Tanaka M."/>
            <person name="Yoshino T."/>
            <person name="Taniguchi T."/>
            <person name="Fukuda Y."/>
            <person name="Nemoto M."/>
            <person name="Matsumoto M."/>
            <person name="Wong P.S."/>
            <person name="Aburatani S."/>
            <person name="Fujibuchi W."/>
        </authorList>
    </citation>
    <scope>NUCLEOTIDE SEQUENCE [LARGE SCALE GENOMIC DNA]</scope>
    <source>
        <strain evidence="3 4">JPCC DA0580</strain>
    </source>
</reference>
<name>A0A1Z5JD30_FISSO</name>
<comment type="caution">
    <text evidence="3">The sequence shown here is derived from an EMBL/GenBank/DDBJ whole genome shotgun (WGS) entry which is preliminary data.</text>
</comment>
<evidence type="ECO:0000259" key="2">
    <source>
        <dbReference type="Pfam" id="PF07727"/>
    </source>
</evidence>
<evidence type="ECO:0000313" key="4">
    <source>
        <dbReference type="Proteomes" id="UP000198406"/>
    </source>
</evidence>
<evidence type="ECO:0000256" key="1">
    <source>
        <dbReference type="SAM" id="MobiDB-lite"/>
    </source>
</evidence>
<dbReference type="PANTHER" id="PTHR11439">
    <property type="entry name" value="GAG-POL-RELATED RETROTRANSPOSON"/>
    <property type="match status" value="1"/>
</dbReference>
<dbReference type="EMBL" id="BDSP01000047">
    <property type="protein sequence ID" value="GAX11913.1"/>
    <property type="molecule type" value="Genomic_DNA"/>
</dbReference>
<dbReference type="InterPro" id="IPR013103">
    <property type="entry name" value="RVT_2"/>
</dbReference>
<organism evidence="3 4">
    <name type="scientific">Fistulifera solaris</name>
    <name type="common">Oleaginous diatom</name>
    <dbReference type="NCBI Taxonomy" id="1519565"/>
    <lineage>
        <taxon>Eukaryota</taxon>
        <taxon>Sar</taxon>
        <taxon>Stramenopiles</taxon>
        <taxon>Ochrophyta</taxon>
        <taxon>Bacillariophyta</taxon>
        <taxon>Bacillariophyceae</taxon>
        <taxon>Bacillariophycidae</taxon>
        <taxon>Naviculales</taxon>
        <taxon>Naviculaceae</taxon>
        <taxon>Fistulifera</taxon>
    </lineage>
</organism>
<protein>
    <recommendedName>
        <fullName evidence="2">Reverse transcriptase Ty1/copia-type domain-containing protein</fullName>
    </recommendedName>
</protein>
<dbReference type="Pfam" id="PF07727">
    <property type="entry name" value="RVT_2"/>
    <property type="match status" value="1"/>
</dbReference>
<feature type="region of interest" description="Disordered" evidence="1">
    <location>
        <begin position="700"/>
        <end position="728"/>
    </location>
</feature>
<feature type="region of interest" description="Disordered" evidence="1">
    <location>
        <begin position="1"/>
        <end position="50"/>
    </location>
</feature>
<feature type="domain" description="Reverse transcriptase Ty1/copia-type" evidence="2">
    <location>
        <begin position="986"/>
        <end position="1199"/>
    </location>
</feature>
<dbReference type="OrthoDB" id="108148at2759"/>
<dbReference type="InParanoid" id="A0A1Z5JD30"/>
<keyword evidence="4" id="KW-1185">Reference proteome</keyword>
<dbReference type="PANTHER" id="PTHR11439:SF498">
    <property type="entry name" value="DNAK FAMILY PROTEIN"/>
    <property type="match status" value="1"/>
</dbReference>
<proteinExistence type="predicted"/>
<dbReference type="Proteomes" id="UP000198406">
    <property type="component" value="Unassembled WGS sequence"/>
</dbReference>
<gene>
    <name evidence="3" type="ORF">FisN_UnNu034</name>
</gene>
<accession>A0A1Z5JD30</accession>
<dbReference type="CDD" id="cd09272">
    <property type="entry name" value="RNase_HI_RT_Ty1"/>
    <property type="match status" value="1"/>
</dbReference>
<sequence>MAKSKVEKKRPPPDPDPDKNVDNDVEHNESDVSDKNRDDDEKSTEYQMKKDHVVEEEITKLEFTPFEHLMFNVYGKVTRESTIYKALVANGMDTCMHFKYDNEPQYIDNLSFVDQNSIRIQPLNGAIISLIKFYKFIRSLNTRSYRSEESFYSVTFDMWEEHYSQQPPVDVPIVTSHPGFAPQSPPGSPSKSIQFPHGHYSPSKVQLFMKAKRNEAAFMVLKHQNQWLDWYDSTRRHADNQDCSEVLDPDYVPMTEEDEELFKLQKKYMLAVFDTTLKTAKSRQILNAHIEDKDAQAVFREVLTYYTDSTNSSLTAQDLLSKLMRARMLTDGKGMSYEFYLLRYQDELRRYDSLVPMNERLSNAMKNSLTQNLIKGIPCLMNVRSSAGIMKIGTGSDLSFEKYIEALMTAAIEHDDQFRGSSKGGKLNVYSHDIFGDPIKEFGYGELSDDEATYGAYLASGQTGYFPKLTREQWSKLSPEDRTVWDKLSDAGKSIIMHRVNSATKQPPAKRSEKYPGTIRQANMNEASLGDITLSQMLSALAHVRNDSYCDDYNNEETHESKQRWQSEGGYQHQNYAERKIQDVKRICDIVMDRSGAPDDLWFECLSHVADILNHTYNRALKDVPLRVLNGDTPDISPFIRFRFYEKVYYRVDAHSFPSQSREDVGYFVGVSKNVGNAMTFKILTLGTRRIIHRSAVRSADTTMDPNRRVDPLPPPQPIVTIDGEMEPPPSRQLELVSRRELDGEHGSSRADVPIFHPDELIGRTFLYDPENPEGLKHRAKIVGIAGDIAEAVAAFEQNRNRIQYRCSINEGQFEELLTYGEVMDYINRDIANPTVWKFRKIVDHQGPLTVKDKEYAGSPYNVKVAWENGEVTWIPLDQFAKEAPVECAIYAKANDLLHANGWRRFRAMAKKKEKVFERLVKQAKLRSYNTAPRYKYGYEIPRNFLHAILLDERNGNTKWMDATALESDSLHEYSTFRDCGHKDKVRPPEGYKKIRVHFVYDVKHDGRHKARLVADGHLTDIPLDNVYAGVVTIKGVRIVVFVAELNEQELYATDVGNAYLEAKTREKVYIVAGPEFGALKDHILVIVKALYGLRSSNYRWAERLADVLRELGFFPSKSEPDVWMRRCDDLYEYIAVYVDDLLIVSKQPMLIVEALKHTYGFKLKGTGPISFHLGMNFVRDSTNTLSYSPTKYLERMFVNYEQVFGQKPRNYQSPLEPNDHPELDTSEFLDDEKTKTYQSLIGALQWLVTIGRIDIFTAVMSMSSFRSEPRFGHMDRVKRIYGYLYKFRHSAIRVDVSEPDYSTLPTVVHDWDYSVYAGAEEMIPHDVPEPLGKPVLTTTYVDANLYHDMLTGKSVTGILHMINNTPYEWYSKKQATVETATYGSEFSAARTAVEQITDLRLTLRYLGIPVRKTSYLFGDNKSVVDSSVLPGSKLHKRHTMLSYHRVREAIASGIIEFHYIPGELNAADLLSKHWSYAKTWKLILRPLLFLVGGKPIDEEGNDKEEA</sequence>